<feature type="domain" description="Protein FecR C-terminal" evidence="3">
    <location>
        <begin position="251"/>
        <end position="318"/>
    </location>
</feature>
<keyword evidence="1" id="KW-0812">Transmembrane</keyword>
<dbReference type="PANTHER" id="PTHR30273">
    <property type="entry name" value="PERIPLASMIC SIGNAL SENSOR AND SIGMA FACTOR ACTIVATOR FECR-RELATED"/>
    <property type="match status" value="1"/>
</dbReference>
<dbReference type="Gene3D" id="3.55.50.30">
    <property type="match status" value="1"/>
</dbReference>
<dbReference type="Proteomes" id="UP000533637">
    <property type="component" value="Unassembled WGS sequence"/>
</dbReference>
<feature type="transmembrane region" description="Helical" evidence="1">
    <location>
        <begin position="80"/>
        <end position="97"/>
    </location>
</feature>
<dbReference type="InterPro" id="IPR006860">
    <property type="entry name" value="FecR"/>
</dbReference>
<dbReference type="InterPro" id="IPR012373">
    <property type="entry name" value="Ferrdict_sens_TM"/>
</dbReference>
<evidence type="ECO:0000256" key="1">
    <source>
        <dbReference type="SAM" id="Phobius"/>
    </source>
</evidence>
<dbReference type="Pfam" id="PF04773">
    <property type="entry name" value="FecR"/>
    <property type="match status" value="1"/>
</dbReference>
<feature type="domain" description="FecR protein" evidence="2">
    <location>
        <begin position="112"/>
        <end position="206"/>
    </location>
</feature>
<dbReference type="PANTHER" id="PTHR30273:SF2">
    <property type="entry name" value="PROTEIN FECR"/>
    <property type="match status" value="1"/>
</dbReference>
<name>A0ABR6KJW5_9BACT</name>
<dbReference type="EMBL" id="JACHOC010000003">
    <property type="protein sequence ID" value="MBB4621810.1"/>
    <property type="molecule type" value="Genomic_DNA"/>
</dbReference>
<comment type="caution">
    <text evidence="4">The sequence shown here is derived from an EMBL/GenBank/DDBJ whole genome shotgun (WGS) entry which is preliminary data.</text>
</comment>
<dbReference type="Gene3D" id="2.60.120.1440">
    <property type="match status" value="1"/>
</dbReference>
<keyword evidence="1" id="KW-1133">Transmembrane helix</keyword>
<proteinExistence type="predicted"/>
<dbReference type="Pfam" id="PF16344">
    <property type="entry name" value="FecR_C"/>
    <property type="match status" value="1"/>
</dbReference>
<dbReference type="PIRSF" id="PIRSF018266">
    <property type="entry name" value="FecR"/>
    <property type="match status" value="1"/>
</dbReference>
<organism evidence="4 5">
    <name type="scientific">Parabacteroides faecis</name>
    <dbReference type="NCBI Taxonomy" id="1217282"/>
    <lineage>
        <taxon>Bacteria</taxon>
        <taxon>Pseudomonadati</taxon>
        <taxon>Bacteroidota</taxon>
        <taxon>Bacteroidia</taxon>
        <taxon>Bacteroidales</taxon>
        <taxon>Tannerellaceae</taxon>
        <taxon>Parabacteroides</taxon>
    </lineage>
</organism>
<sequence>MNDRLDKYFSGEMSTVEKTAFFQSLETDPEAKKEFARTKNALAISELVDRKEDEEKTIRGIREFDKRLGKRSARQFRINLLKYAAIALILIAGSWFASQQYTRHQQKILFTEINVPKGQRVNMTLADGTSVWLSPRSKIRIPNEFQGDNRTVELDGEGYFSVTKDPKRPFIVKTQQFNVEVLGTEFNVFAYTEIPRFETSLVEGSVLVYNKDNRNETIRLKPREKVSVINDIMVKSSSDFDNKDYLESGIFSFRSKPFVEILDCLSLWYNVRFKVTGTVALTQKISGKFRQSEEIEKILGALQNVYHFNFKRISENEFEIY</sequence>
<accession>A0ABR6KJW5</accession>
<evidence type="ECO:0000259" key="2">
    <source>
        <dbReference type="Pfam" id="PF04773"/>
    </source>
</evidence>
<dbReference type="InterPro" id="IPR032508">
    <property type="entry name" value="FecR_C"/>
</dbReference>
<gene>
    <name evidence="4" type="ORF">GGQ57_001707</name>
</gene>
<dbReference type="RefSeq" id="WP_183670107.1">
    <property type="nucleotide sequence ID" value="NZ_BMPB01000001.1"/>
</dbReference>
<evidence type="ECO:0000313" key="5">
    <source>
        <dbReference type="Proteomes" id="UP000533637"/>
    </source>
</evidence>
<keyword evidence="5" id="KW-1185">Reference proteome</keyword>
<evidence type="ECO:0000313" key="4">
    <source>
        <dbReference type="EMBL" id="MBB4621810.1"/>
    </source>
</evidence>
<protein>
    <submittedName>
        <fullName evidence="4">Ferric-dicitrate binding protein FerR (Iron transport regulator)</fullName>
    </submittedName>
</protein>
<keyword evidence="1" id="KW-0472">Membrane</keyword>
<reference evidence="4 5" key="1">
    <citation type="submission" date="2020-08" db="EMBL/GenBank/DDBJ databases">
        <title>Genomic Encyclopedia of Type Strains, Phase IV (KMG-IV): sequencing the most valuable type-strain genomes for metagenomic binning, comparative biology and taxonomic classification.</title>
        <authorList>
            <person name="Goeker M."/>
        </authorList>
    </citation>
    <scope>NUCLEOTIDE SEQUENCE [LARGE SCALE GENOMIC DNA]</scope>
    <source>
        <strain evidence="4 5">DSM 102983</strain>
    </source>
</reference>
<evidence type="ECO:0000259" key="3">
    <source>
        <dbReference type="Pfam" id="PF16344"/>
    </source>
</evidence>